<feature type="compositionally biased region" description="Pro residues" evidence="1">
    <location>
        <begin position="92"/>
        <end position="103"/>
    </location>
</feature>
<feature type="region of interest" description="Disordered" evidence="1">
    <location>
        <begin position="77"/>
        <end position="103"/>
    </location>
</feature>
<comment type="caution">
    <text evidence="2">The sequence shown here is derived from an EMBL/GenBank/DDBJ whole genome shotgun (WGS) entry which is preliminary data.</text>
</comment>
<proteinExistence type="predicted"/>
<sequence>MRLFSAVGQSATQVRTNVSFRWTKLQPIKAGLSVCTVGITEEEKMSVGALLTPPFSLKDTLQVCAEILSPNTAWRMKRMRRREREKEDGPVGNPPPPPPAANC</sequence>
<accession>A0ABV0XK98</accession>
<evidence type="ECO:0000313" key="3">
    <source>
        <dbReference type="Proteomes" id="UP001469553"/>
    </source>
</evidence>
<reference evidence="2 3" key="1">
    <citation type="submission" date="2021-06" db="EMBL/GenBank/DDBJ databases">
        <authorList>
            <person name="Palmer J.M."/>
        </authorList>
    </citation>
    <scope>NUCLEOTIDE SEQUENCE [LARGE SCALE GENOMIC DNA]</scope>
    <source>
        <strain evidence="2 3">AS_MEX2019</strain>
        <tissue evidence="2">Muscle</tissue>
    </source>
</reference>
<name>A0ABV0XK98_9TELE</name>
<evidence type="ECO:0000313" key="2">
    <source>
        <dbReference type="EMBL" id="MEQ2281903.1"/>
    </source>
</evidence>
<keyword evidence="3" id="KW-1185">Reference proteome</keyword>
<protein>
    <submittedName>
        <fullName evidence="2">Uncharacterized protein</fullName>
    </submittedName>
</protein>
<dbReference type="EMBL" id="JAHRIP010005099">
    <property type="protein sequence ID" value="MEQ2281903.1"/>
    <property type="molecule type" value="Genomic_DNA"/>
</dbReference>
<gene>
    <name evidence="2" type="ORF">AMECASPLE_035017</name>
</gene>
<evidence type="ECO:0000256" key="1">
    <source>
        <dbReference type="SAM" id="MobiDB-lite"/>
    </source>
</evidence>
<dbReference type="Proteomes" id="UP001469553">
    <property type="component" value="Unassembled WGS sequence"/>
</dbReference>
<organism evidence="2 3">
    <name type="scientific">Ameca splendens</name>
    <dbReference type="NCBI Taxonomy" id="208324"/>
    <lineage>
        <taxon>Eukaryota</taxon>
        <taxon>Metazoa</taxon>
        <taxon>Chordata</taxon>
        <taxon>Craniata</taxon>
        <taxon>Vertebrata</taxon>
        <taxon>Euteleostomi</taxon>
        <taxon>Actinopterygii</taxon>
        <taxon>Neopterygii</taxon>
        <taxon>Teleostei</taxon>
        <taxon>Neoteleostei</taxon>
        <taxon>Acanthomorphata</taxon>
        <taxon>Ovalentaria</taxon>
        <taxon>Atherinomorphae</taxon>
        <taxon>Cyprinodontiformes</taxon>
        <taxon>Goodeidae</taxon>
        <taxon>Ameca</taxon>
    </lineage>
</organism>